<comment type="caution">
    <text evidence="1">The sequence shown here is derived from an EMBL/GenBank/DDBJ whole genome shotgun (WGS) entry which is preliminary data.</text>
</comment>
<feature type="non-terminal residue" evidence="1">
    <location>
        <position position="1"/>
    </location>
</feature>
<sequence>YWDNKGKNEIDLIALNDLDKTATVAEIKRNSKRIDMNLLAVKTDSIKKELGKYKIELKGLSMNDM</sequence>
<dbReference type="AlphaFoldDB" id="A0A5J4P769"/>
<evidence type="ECO:0000313" key="1">
    <source>
        <dbReference type="EMBL" id="KAA6304890.1"/>
    </source>
</evidence>
<protein>
    <recommendedName>
        <fullName evidence="2">DUF234 domain-containing protein</fullName>
    </recommendedName>
</protein>
<dbReference type="EMBL" id="SNRY01011145">
    <property type="protein sequence ID" value="KAA6304890.1"/>
    <property type="molecule type" value="Genomic_DNA"/>
</dbReference>
<evidence type="ECO:0008006" key="2">
    <source>
        <dbReference type="Google" id="ProtNLM"/>
    </source>
</evidence>
<organism evidence="1">
    <name type="scientific">termite gut metagenome</name>
    <dbReference type="NCBI Taxonomy" id="433724"/>
    <lineage>
        <taxon>unclassified sequences</taxon>
        <taxon>metagenomes</taxon>
        <taxon>organismal metagenomes</taxon>
    </lineage>
</organism>
<gene>
    <name evidence="1" type="ORF">EZS27_043460</name>
</gene>
<proteinExistence type="predicted"/>
<accession>A0A5J4P769</accession>
<reference evidence="1" key="1">
    <citation type="submission" date="2019-03" db="EMBL/GenBank/DDBJ databases">
        <title>Single cell metagenomics reveals metabolic interactions within the superorganism composed of flagellate Streblomastix strix and complex community of Bacteroidetes bacteria on its surface.</title>
        <authorList>
            <person name="Treitli S.C."/>
            <person name="Kolisko M."/>
            <person name="Husnik F."/>
            <person name="Keeling P."/>
            <person name="Hampl V."/>
        </authorList>
    </citation>
    <scope>NUCLEOTIDE SEQUENCE</scope>
    <source>
        <strain evidence="1">STM</strain>
    </source>
</reference>
<name>A0A5J4P769_9ZZZZ</name>